<accession>A4X6D0</accession>
<organism evidence="1 2">
    <name type="scientific">Salinispora tropica (strain ATCC BAA-916 / DSM 44818 / JCM 13857 / NBRC 105044 / CNB-440)</name>
    <dbReference type="NCBI Taxonomy" id="369723"/>
    <lineage>
        <taxon>Bacteria</taxon>
        <taxon>Bacillati</taxon>
        <taxon>Actinomycetota</taxon>
        <taxon>Actinomycetes</taxon>
        <taxon>Micromonosporales</taxon>
        <taxon>Micromonosporaceae</taxon>
        <taxon>Salinispora</taxon>
    </lineage>
</organism>
<dbReference type="Proteomes" id="UP000000235">
    <property type="component" value="Chromosome"/>
</dbReference>
<dbReference type="HOGENOM" id="CLU_2384464_0_0_11"/>
<name>A4X6D0_SALTO</name>
<dbReference type="eggNOG" id="ENOG5031TGP">
    <property type="taxonomic scope" value="Bacteria"/>
</dbReference>
<protein>
    <submittedName>
        <fullName evidence="1">Uncharacterized protein</fullName>
    </submittedName>
</protein>
<evidence type="ECO:0000313" key="2">
    <source>
        <dbReference type="Proteomes" id="UP000000235"/>
    </source>
</evidence>
<keyword evidence="2" id="KW-1185">Reference proteome</keyword>
<evidence type="ECO:0000313" key="1">
    <source>
        <dbReference type="EMBL" id="ABP54430.1"/>
    </source>
</evidence>
<sequence>MSFGSDARKVRNRLLPYGRRVSALRSCVQRYRPIGFHATLGFVEEMAGPYQQDKDPLLSAIDTLRDVSKLGEGITRNRTGGQPARMMLWRLAMP</sequence>
<dbReference type="EMBL" id="CP000667">
    <property type="protein sequence ID" value="ABP54430.1"/>
    <property type="molecule type" value="Genomic_DNA"/>
</dbReference>
<proteinExistence type="predicted"/>
<gene>
    <name evidence="1" type="ordered locus">Strop_1974</name>
</gene>
<reference evidence="2" key="1">
    <citation type="journal article" date="2007" name="Proc. Natl. Acad. Sci. U.S.A.">
        <title>Genome sequencing reveals complex secondary metabolome in the marine actinomycete Salinispora tropica.</title>
        <authorList>
            <person name="Udwary D.W."/>
            <person name="Zeigler L."/>
            <person name="Asolkar R.N."/>
            <person name="Singan V."/>
            <person name="Lapidus A."/>
            <person name="Fenical W."/>
            <person name="Jensen P.R."/>
            <person name="Moore B.S."/>
        </authorList>
    </citation>
    <scope>NUCLEOTIDE SEQUENCE [LARGE SCALE GENOMIC DNA]</scope>
    <source>
        <strain evidence="2">ATCC BAA-916 / DSM 44818 / CNB-440</strain>
    </source>
</reference>
<dbReference type="AlphaFoldDB" id="A4X6D0"/>
<dbReference type="KEGG" id="stp:Strop_1974"/>